<proteinExistence type="predicted"/>
<feature type="signal peptide" evidence="1">
    <location>
        <begin position="1"/>
        <end position="21"/>
    </location>
</feature>
<evidence type="ECO:0000259" key="2">
    <source>
        <dbReference type="PROSITE" id="PS50213"/>
    </source>
</evidence>
<keyword evidence="4" id="KW-1185">Reference proteome</keyword>
<feature type="chain" id="PRO_5045618064" evidence="1">
    <location>
        <begin position="22"/>
        <end position="188"/>
    </location>
</feature>
<keyword evidence="1" id="KW-0732">Signal</keyword>
<dbReference type="SUPFAM" id="SSF82153">
    <property type="entry name" value="FAS1 domain"/>
    <property type="match status" value="1"/>
</dbReference>
<dbReference type="PANTHER" id="PTHR10900">
    <property type="entry name" value="PERIOSTIN-RELATED"/>
    <property type="match status" value="1"/>
</dbReference>
<evidence type="ECO:0000313" key="3">
    <source>
        <dbReference type="EMBL" id="NKI32519.1"/>
    </source>
</evidence>
<dbReference type="Pfam" id="PF02469">
    <property type="entry name" value="Fasciclin"/>
    <property type="match status" value="1"/>
</dbReference>
<dbReference type="PANTHER" id="PTHR10900:SF77">
    <property type="entry name" value="FI19380P1"/>
    <property type="match status" value="1"/>
</dbReference>
<dbReference type="SMART" id="SM00554">
    <property type="entry name" value="FAS1"/>
    <property type="match status" value="1"/>
</dbReference>
<evidence type="ECO:0000313" key="4">
    <source>
        <dbReference type="Proteomes" id="UP000718451"/>
    </source>
</evidence>
<feature type="domain" description="FAS1" evidence="2">
    <location>
        <begin position="39"/>
        <end position="183"/>
    </location>
</feature>
<accession>A0ABX1GSC9</accession>
<dbReference type="InterPro" id="IPR000782">
    <property type="entry name" value="FAS1_domain"/>
</dbReference>
<dbReference type="Gene3D" id="2.30.180.10">
    <property type="entry name" value="FAS1 domain"/>
    <property type="match status" value="1"/>
</dbReference>
<dbReference type="InterPro" id="IPR036378">
    <property type="entry name" value="FAS1_dom_sf"/>
</dbReference>
<dbReference type="EMBL" id="JAAWWL010000002">
    <property type="protein sequence ID" value="NKI32519.1"/>
    <property type="molecule type" value="Genomic_DNA"/>
</dbReference>
<dbReference type="Proteomes" id="UP000718451">
    <property type="component" value="Unassembled WGS sequence"/>
</dbReference>
<evidence type="ECO:0000256" key="1">
    <source>
        <dbReference type="SAM" id="SignalP"/>
    </source>
</evidence>
<reference evidence="3 4" key="1">
    <citation type="submission" date="2020-04" db="EMBL/GenBank/DDBJ databases">
        <authorList>
            <person name="Yoon J."/>
        </authorList>
    </citation>
    <scope>NUCLEOTIDE SEQUENCE [LARGE SCALE GENOMIC DNA]</scope>
    <source>
        <strain evidence="3 4">DJ-13</strain>
    </source>
</reference>
<dbReference type="PROSITE" id="PS50213">
    <property type="entry name" value="FAS1"/>
    <property type="match status" value="1"/>
</dbReference>
<gene>
    <name evidence="3" type="ORF">HCU67_11235</name>
</gene>
<protein>
    <submittedName>
        <fullName evidence="3">Fasciclin domain-containing protein</fullName>
    </submittedName>
</protein>
<sequence>MLNSRNTVCIFLCLLCTIVSAQNKLSTVPSSFYFKSDIKVEKEVIFADSVRHKTLYAALKATRLDDLMRNSGSFTIFAPSENAFSQFTAEELKDLFESDNLKKLSYLMSSHIVPGKLTASKILKAMCKGGGRAVFTTIQGNKLTARMDGLDIVLIDSLGHRTKITKADFKNDATVIHEIDSVMVASIP</sequence>
<dbReference type="InterPro" id="IPR050904">
    <property type="entry name" value="Adhesion/Biosynth-related"/>
</dbReference>
<name>A0ABX1GSC9_9FLAO</name>
<comment type="caution">
    <text evidence="3">The sequence shown here is derived from an EMBL/GenBank/DDBJ whole genome shotgun (WGS) entry which is preliminary data.</text>
</comment>
<organism evidence="3 4">
    <name type="scientific">Croceivirga thetidis</name>
    <dbReference type="NCBI Taxonomy" id="2721623"/>
    <lineage>
        <taxon>Bacteria</taxon>
        <taxon>Pseudomonadati</taxon>
        <taxon>Bacteroidota</taxon>
        <taxon>Flavobacteriia</taxon>
        <taxon>Flavobacteriales</taxon>
        <taxon>Flavobacteriaceae</taxon>
        <taxon>Croceivirga</taxon>
    </lineage>
</organism>